<dbReference type="NCBIfam" id="NF007797">
    <property type="entry name" value="PRK10502.1"/>
    <property type="match status" value="1"/>
</dbReference>
<evidence type="ECO:0000256" key="2">
    <source>
        <dbReference type="ARBA" id="ARBA00022679"/>
    </source>
</evidence>
<dbReference type="GO" id="GO:0008925">
    <property type="term" value="F:maltose O-acetyltransferase activity"/>
    <property type="evidence" value="ECO:0007669"/>
    <property type="project" value="UniProtKB-EC"/>
</dbReference>
<dbReference type="PANTHER" id="PTHR23416">
    <property type="entry name" value="SIALIC ACID SYNTHASE-RELATED"/>
    <property type="match status" value="1"/>
</dbReference>
<dbReference type="EMBL" id="CP036278">
    <property type="protein sequence ID" value="QDU58505.1"/>
    <property type="molecule type" value="Genomic_DNA"/>
</dbReference>
<keyword evidence="6" id="KW-1185">Reference proteome</keyword>
<evidence type="ECO:0000256" key="3">
    <source>
        <dbReference type="ARBA" id="ARBA00022737"/>
    </source>
</evidence>
<reference evidence="5 6" key="1">
    <citation type="submission" date="2019-02" db="EMBL/GenBank/DDBJ databases">
        <title>Deep-cultivation of Planctomycetes and their phenomic and genomic characterization uncovers novel biology.</title>
        <authorList>
            <person name="Wiegand S."/>
            <person name="Jogler M."/>
            <person name="Boedeker C."/>
            <person name="Pinto D."/>
            <person name="Vollmers J."/>
            <person name="Rivas-Marin E."/>
            <person name="Kohn T."/>
            <person name="Peeters S.H."/>
            <person name="Heuer A."/>
            <person name="Rast P."/>
            <person name="Oberbeckmann S."/>
            <person name="Bunk B."/>
            <person name="Jeske O."/>
            <person name="Meyerdierks A."/>
            <person name="Storesund J.E."/>
            <person name="Kallscheuer N."/>
            <person name="Luecker S."/>
            <person name="Lage O.M."/>
            <person name="Pohl T."/>
            <person name="Merkel B.J."/>
            <person name="Hornburger P."/>
            <person name="Mueller R.-W."/>
            <person name="Bruemmer F."/>
            <person name="Labrenz M."/>
            <person name="Spormann A.M."/>
            <person name="Op den Camp H."/>
            <person name="Overmann J."/>
            <person name="Amann R."/>
            <person name="Jetten M.S.M."/>
            <person name="Mascher T."/>
            <person name="Medema M.H."/>
            <person name="Devos D.P."/>
            <person name="Kaster A.-K."/>
            <person name="Ovreas L."/>
            <person name="Rohde M."/>
            <person name="Galperin M.Y."/>
            <person name="Jogler C."/>
        </authorList>
    </citation>
    <scope>NUCLEOTIDE SEQUENCE [LARGE SCALE GENOMIC DNA]</scope>
    <source>
        <strain evidence="5 6">Pan181</strain>
    </source>
</reference>
<proteinExistence type="inferred from homology"/>
<evidence type="ECO:0000256" key="4">
    <source>
        <dbReference type="ARBA" id="ARBA00023315"/>
    </source>
</evidence>
<dbReference type="InterPro" id="IPR001451">
    <property type="entry name" value="Hexapep"/>
</dbReference>
<dbReference type="Gene3D" id="2.160.10.10">
    <property type="entry name" value="Hexapeptide repeat proteins"/>
    <property type="match status" value="1"/>
</dbReference>
<name>A0A518AUV8_9BACT</name>
<dbReference type="Proteomes" id="UP000315750">
    <property type="component" value="Chromosome"/>
</dbReference>
<dbReference type="GO" id="GO:0005829">
    <property type="term" value="C:cytosol"/>
    <property type="evidence" value="ECO:0007669"/>
    <property type="project" value="TreeGrafter"/>
</dbReference>
<dbReference type="InterPro" id="IPR011004">
    <property type="entry name" value="Trimer_LpxA-like_sf"/>
</dbReference>
<dbReference type="RefSeq" id="WP_197528614.1">
    <property type="nucleotide sequence ID" value="NZ_CP036278.1"/>
</dbReference>
<gene>
    <name evidence="5" type="primary">maa</name>
    <name evidence="5" type="ORF">Pan181_47420</name>
</gene>
<organism evidence="5 6">
    <name type="scientific">Aeoliella mucimassa</name>
    <dbReference type="NCBI Taxonomy" id="2527972"/>
    <lineage>
        <taxon>Bacteria</taxon>
        <taxon>Pseudomonadati</taxon>
        <taxon>Planctomycetota</taxon>
        <taxon>Planctomycetia</taxon>
        <taxon>Pirellulales</taxon>
        <taxon>Lacipirellulaceae</taxon>
        <taxon>Aeoliella</taxon>
    </lineage>
</organism>
<evidence type="ECO:0000313" key="5">
    <source>
        <dbReference type="EMBL" id="QDU58505.1"/>
    </source>
</evidence>
<evidence type="ECO:0000313" key="6">
    <source>
        <dbReference type="Proteomes" id="UP000315750"/>
    </source>
</evidence>
<dbReference type="Pfam" id="PF00132">
    <property type="entry name" value="Hexapep"/>
    <property type="match status" value="1"/>
</dbReference>
<dbReference type="AlphaFoldDB" id="A0A518AUV8"/>
<dbReference type="InterPro" id="IPR018357">
    <property type="entry name" value="Hexapep_transf_CS"/>
</dbReference>
<sequence length="206" mass="22581">MATEPSNPASSSPSSSPNSDAAWVDLEHYKVTNYDPGGLVPRVLWYFTSMVMFDSPLPIPSRLKCMVLRWFGAKLGEGVVIKPWVRIKFPWKLKIDSFVWIGEGTWIDNLAEVRIGSHVCVSQGVYFCCGSHDHRRRGFDLITSPITIEQGAWIATRSTLIGGVTIGANALVAACSMVHKDVPAGVMVGGNPAKVIRDREPPVDRS</sequence>
<dbReference type="SUPFAM" id="SSF51161">
    <property type="entry name" value="Trimeric LpxA-like enzymes"/>
    <property type="match status" value="1"/>
</dbReference>
<dbReference type="PROSITE" id="PS00101">
    <property type="entry name" value="HEXAPEP_TRANSFERASES"/>
    <property type="match status" value="1"/>
</dbReference>
<comment type="similarity">
    <text evidence="1">Belongs to the transferase hexapeptide repeat family.</text>
</comment>
<accession>A0A518AUV8</accession>
<keyword evidence="2 5" id="KW-0808">Transferase</keyword>
<dbReference type="PANTHER" id="PTHR23416:SF23">
    <property type="entry name" value="ACETYLTRANSFERASE C18B11.09C-RELATED"/>
    <property type="match status" value="1"/>
</dbReference>
<dbReference type="InterPro" id="IPR051159">
    <property type="entry name" value="Hexapeptide_acetyltransf"/>
</dbReference>
<keyword evidence="3" id="KW-0677">Repeat</keyword>
<dbReference type="EC" id="2.3.1.79" evidence="5"/>
<protein>
    <submittedName>
        <fullName evidence="5">Maltose O-acetyltransferase</fullName>
        <ecNumber evidence="5">2.3.1.79</ecNumber>
    </submittedName>
</protein>
<dbReference type="CDD" id="cd05825">
    <property type="entry name" value="LbH_wcaF_like"/>
    <property type="match status" value="1"/>
</dbReference>
<dbReference type="KEGG" id="amuc:Pan181_47420"/>
<evidence type="ECO:0000256" key="1">
    <source>
        <dbReference type="ARBA" id="ARBA00007274"/>
    </source>
</evidence>
<keyword evidence="4 5" id="KW-0012">Acyltransferase</keyword>